<dbReference type="InterPro" id="IPR008906">
    <property type="entry name" value="HATC_C_dom"/>
</dbReference>
<dbReference type="EMBL" id="JAUHHV010000005">
    <property type="protein sequence ID" value="KAK1423789.1"/>
    <property type="molecule type" value="Genomic_DNA"/>
</dbReference>
<reference evidence="2" key="1">
    <citation type="journal article" date="2023" name="bioRxiv">
        <title>Improved chromosome-level genome assembly for marigold (Tagetes erecta).</title>
        <authorList>
            <person name="Jiang F."/>
            <person name="Yuan L."/>
            <person name="Wang S."/>
            <person name="Wang H."/>
            <person name="Xu D."/>
            <person name="Wang A."/>
            <person name="Fan W."/>
        </authorList>
    </citation>
    <scope>NUCLEOTIDE SEQUENCE</scope>
    <source>
        <strain evidence="2">WSJ</strain>
        <tissue evidence="2">Leaf</tissue>
    </source>
</reference>
<protein>
    <recommendedName>
        <fullName evidence="1">HAT C-terminal dimerisation domain-containing protein</fullName>
    </recommendedName>
</protein>
<dbReference type="PANTHER" id="PTHR23272">
    <property type="entry name" value="BED FINGER-RELATED"/>
    <property type="match status" value="1"/>
</dbReference>
<sequence length="167" mass="18790">MKDPKKNFLNVVWESVAKKHKGAAPSSELYRYSGIDYTSTMLANDIDSFYILAWWKGREVKFPVLSAVSRDLLSSQAFTVALESVFSTCGRVISLRRTILSPKAMEILYDEEALEGQVPQRGGFLFRGRGYDPKKGDTLSTHCHDIYNVTTNEMKTSKDATRHPSSS</sequence>
<evidence type="ECO:0000259" key="1">
    <source>
        <dbReference type="Pfam" id="PF05699"/>
    </source>
</evidence>
<dbReference type="Pfam" id="PF05699">
    <property type="entry name" value="Dimer_Tnp_hAT"/>
    <property type="match status" value="1"/>
</dbReference>
<name>A0AAD8KJ98_TARER</name>
<accession>A0AAD8KJ98</accession>
<keyword evidence="3" id="KW-1185">Reference proteome</keyword>
<dbReference type="GO" id="GO:0046983">
    <property type="term" value="F:protein dimerization activity"/>
    <property type="evidence" value="ECO:0007669"/>
    <property type="project" value="InterPro"/>
</dbReference>
<evidence type="ECO:0000313" key="3">
    <source>
        <dbReference type="Proteomes" id="UP001229421"/>
    </source>
</evidence>
<evidence type="ECO:0000313" key="2">
    <source>
        <dbReference type="EMBL" id="KAK1423789.1"/>
    </source>
</evidence>
<dbReference type="PANTHER" id="PTHR23272:SF190">
    <property type="entry name" value="ZINC FINGER, BED-TYPE-RELATED"/>
    <property type="match status" value="1"/>
</dbReference>
<dbReference type="SUPFAM" id="SSF53098">
    <property type="entry name" value="Ribonuclease H-like"/>
    <property type="match status" value="1"/>
</dbReference>
<gene>
    <name evidence="2" type="ORF">QVD17_19097</name>
</gene>
<dbReference type="AlphaFoldDB" id="A0AAD8KJ98"/>
<feature type="domain" description="HAT C-terminal dimerisation" evidence="1">
    <location>
        <begin position="47"/>
        <end position="105"/>
    </location>
</feature>
<dbReference type="InterPro" id="IPR012337">
    <property type="entry name" value="RNaseH-like_sf"/>
</dbReference>
<dbReference type="Proteomes" id="UP001229421">
    <property type="component" value="Unassembled WGS sequence"/>
</dbReference>
<comment type="caution">
    <text evidence="2">The sequence shown here is derived from an EMBL/GenBank/DDBJ whole genome shotgun (WGS) entry which is preliminary data.</text>
</comment>
<organism evidence="2 3">
    <name type="scientific">Tagetes erecta</name>
    <name type="common">African marigold</name>
    <dbReference type="NCBI Taxonomy" id="13708"/>
    <lineage>
        <taxon>Eukaryota</taxon>
        <taxon>Viridiplantae</taxon>
        <taxon>Streptophyta</taxon>
        <taxon>Embryophyta</taxon>
        <taxon>Tracheophyta</taxon>
        <taxon>Spermatophyta</taxon>
        <taxon>Magnoliopsida</taxon>
        <taxon>eudicotyledons</taxon>
        <taxon>Gunneridae</taxon>
        <taxon>Pentapetalae</taxon>
        <taxon>asterids</taxon>
        <taxon>campanulids</taxon>
        <taxon>Asterales</taxon>
        <taxon>Asteraceae</taxon>
        <taxon>Asteroideae</taxon>
        <taxon>Heliantheae alliance</taxon>
        <taxon>Tageteae</taxon>
        <taxon>Tagetes</taxon>
    </lineage>
</organism>
<proteinExistence type="predicted"/>